<dbReference type="InterPro" id="IPR027417">
    <property type="entry name" value="P-loop_NTPase"/>
</dbReference>
<gene>
    <name evidence="1" type="primary">dnaX_2</name>
    <name evidence="1" type="ORF">Fuma_01040</name>
</gene>
<organism evidence="1 2">
    <name type="scientific">Fuerstiella marisgermanici</name>
    <dbReference type="NCBI Taxonomy" id="1891926"/>
    <lineage>
        <taxon>Bacteria</taxon>
        <taxon>Pseudomonadati</taxon>
        <taxon>Planctomycetota</taxon>
        <taxon>Planctomycetia</taxon>
        <taxon>Planctomycetales</taxon>
        <taxon>Planctomycetaceae</taxon>
        <taxon>Fuerstiella</taxon>
    </lineage>
</organism>
<dbReference type="EMBL" id="CP017641">
    <property type="protein sequence ID" value="APZ91452.1"/>
    <property type="molecule type" value="Genomic_DNA"/>
</dbReference>
<dbReference type="InterPro" id="IPR050238">
    <property type="entry name" value="DNA_Rep/Repair_Clamp_Loader"/>
</dbReference>
<dbReference type="GO" id="GO:0003887">
    <property type="term" value="F:DNA-directed DNA polymerase activity"/>
    <property type="evidence" value="ECO:0007669"/>
    <property type="project" value="UniProtKB-EC"/>
</dbReference>
<proteinExistence type="predicted"/>
<dbReference type="PANTHER" id="PTHR11669:SF8">
    <property type="entry name" value="DNA POLYMERASE III SUBUNIT DELTA"/>
    <property type="match status" value="1"/>
</dbReference>
<dbReference type="GO" id="GO:0006261">
    <property type="term" value="P:DNA-templated DNA replication"/>
    <property type="evidence" value="ECO:0007669"/>
    <property type="project" value="TreeGrafter"/>
</dbReference>
<dbReference type="Proteomes" id="UP000187735">
    <property type="component" value="Chromosome"/>
</dbReference>
<dbReference type="EC" id="2.7.7.7" evidence="1"/>
<evidence type="ECO:0000313" key="2">
    <source>
        <dbReference type="Proteomes" id="UP000187735"/>
    </source>
</evidence>
<dbReference type="SUPFAM" id="SSF52540">
    <property type="entry name" value="P-loop containing nucleoside triphosphate hydrolases"/>
    <property type="match status" value="1"/>
</dbReference>
<dbReference type="RefSeq" id="WP_077023213.1">
    <property type="nucleotide sequence ID" value="NZ_CP017641.1"/>
</dbReference>
<reference evidence="1 2" key="1">
    <citation type="journal article" date="2016" name="Front. Microbiol.">
        <title>Fuerstia marisgermanicae gen. nov., sp. nov., an Unusual Member of the Phylum Planctomycetes from the German Wadden Sea.</title>
        <authorList>
            <person name="Kohn T."/>
            <person name="Heuer A."/>
            <person name="Jogler M."/>
            <person name="Vollmers J."/>
            <person name="Boedeker C."/>
            <person name="Bunk B."/>
            <person name="Rast P."/>
            <person name="Borchert D."/>
            <person name="Glockner I."/>
            <person name="Freese H.M."/>
            <person name="Klenk H.P."/>
            <person name="Overmann J."/>
            <person name="Kaster A.K."/>
            <person name="Rohde M."/>
            <person name="Wiegand S."/>
            <person name="Jogler C."/>
        </authorList>
    </citation>
    <scope>NUCLEOTIDE SEQUENCE [LARGE SCALE GENOMIC DNA]</scope>
    <source>
        <strain evidence="1 2">NH11</strain>
    </source>
</reference>
<dbReference type="AlphaFoldDB" id="A0A1P8WBL2"/>
<accession>A0A1P8WBL2</accession>
<dbReference type="KEGG" id="fmr:Fuma_01040"/>
<evidence type="ECO:0000313" key="1">
    <source>
        <dbReference type="EMBL" id="APZ91452.1"/>
    </source>
</evidence>
<dbReference type="InterPro" id="IPR004622">
    <property type="entry name" value="DNA_pol_HolB"/>
</dbReference>
<dbReference type="PANTHER" id="PTHR11669">
    <property type="entry name" value="REPLICATION FACTOR C / DNA POLYMERASE III GAMMA-TAU SUBUNIT"/>
    <property type="match status" value="1"/>
</dbReference>
<dbReference type="NCBIfam" id="TIGR00678">
    <property type="entry name" value="holB"/>
    <property type="match status" value="1"/>
</dbReference>
<keyword evidence="1" id="KW-0548">Nucleotidyltransferase</keyword>
<dbReference type="Pfam" id="PF13177">
    <property type="entry name" value="DNA_pol3_delta2"/>
    <property type="match status" value="1"/>
</dbReference>
<dbReference type="OrthoDB" id="9810148at2"/>
<dbReference type="STRING" id="1891926.Fuma_01040"/>
<keyword evidence="2" id="KW-1185">Reference proteome</keyword>
<sequence length="353" mass="38886">MIKTWEQLKGHSEQRELFRRSLQRGRLSHAYVLAGPEGIGKRQFARLMANSVFCREYELSELQVCGECRACRGFAAGTWPDFIEIGVPAGKNVIPISLIAGETTDGKRGREGLCYELSVSPQASDRRVAVINDAGLMNTESANALLKTLEEPPAHSLILLVCDNPDTLLPTIRSRCQIVRFFPLNEADVQEILLAEEIVESPEEAASIASLCEGSLETARQLLHPELRKLKATVARQLNQMEGMKPLEVAASVTAGIEEMSSNTPEQRQNAQWLLRFVADAIRARLQGLAGGDLSDPLTQRLGARNGVDLLAPMLDRTLAASRQVDGMSPVKLVMEALFDELARMIRQAMKRA</sequence>
<dbReference type="GO" id="GO:0008408">
    <property type="term" value="F:3'-5' exonuclease activity"/>
    <property type="evidence" value="ECO:0007669"/>
    <property type="project" value="InterPro"/>
</dbReference>
<dbReference type="Gene3D" id="3.40.50.300">
    <property type="entry name" value="P-loop containing nucleotide triphosphate hydrolases"/>
    <property type="match status" value="1"/>
</dbReference>
<protein>
    <submittedName>
        <fullName evidence="1">DNA polymerase III subunit gamma/tau</fullName>
        <ecNumber evidence="1">2.7.7.7</ecNumber>
    </submittedName>
</protein>
<keyword evidence="1" id="KW-0808">Transferase</keyword>
<name>A0A1P8WBL2_9PLAN</name>